<feature type="transmembrane region" description="Helical" evidence="1">
    <location>
        <begin position="12"/>
        <end position="32"/>
    </location>
</feature>
<name>A0A1G2L6R1_9BACT</name>
<sequence length="158" mass="17254">MENQTSNGVKKIYSIGIGVAGIVTVFIFANLFSNRGNDNVPQKSEAIKTMPVLIPQTNDEGGVVVAVTPKDQSDWSFEITLTTHSGNLGEDLGEVSVLADEMGNEYRPVAWEGDPPGGHHRRGVIRFGEITPSPHSIILTIRQVGGVDERKFEWIIQL</sequence>
<dbReference type="Proteomes" id="UP000177982">
    <property type="component" value="Unassembled WGS sequence"/>
</dbReference>
<dbReference type="AlphaFoldDB" id="A0A1G2L6R1"/>
<comment type="caution">
    <text evidence="2">The sequence shown here is derived from an EMBL/GenBank/DDBJ whole genome shotgun (WGS) entry which is preliminary data.</text>
</comment>
<organism evidence="2 3">
    <name type="scientific">Candidatus Sungbacteria bacterium RIFCSPLOWO2_01_FULL_47_10</name>
    <dbReference type="NCBI Taxonomy" id="1802276"/>
    <lineage>
        <taxon>Bacteria</taxon>
        <taxon>Candidatus Sungiibacteriota</taxon>
    </lineage>
</organism>
<keyword evidence="1" id="KW-0812">Transmembrane</keyword>
<evidence type="ECO:0000313" key="3">
    <source>
        <dbReference type="Proteomes" id="UP000177982"/>
    </source>
</evidence>
<evidence type="ECO:0000313" key="2">
    <source>
        <dbReference type="EMBL" id="OHA07250.1"/>
    </source>
</evidence>
<proteinExistence type="predicted"/>
<evidence type="ECO:0000256" key="1">
    <source>
        <dbReference type="SAM" id="Phobius"/>
    </source>
</evidence>
<keyword evidence="1" id="KW-1133">Transmembrane helix</keyword>
<keyword evidence="1" id="KW-0472">Membrane</keyword>
<reference evidence="2 3" key="1">
    <citation type="journal article" date="2016" name="Nat. Commun.">
        <title>Thousands of microbial genomes shed light on interconnected biogeochemical processes in an aquifer system.</title>
        <authorList>
            <person name="Anantharaman K."/>
            <person name="Brown C.T."/>
            <person name="Hug L.A."/>
            <person name="Sharon I."/>
            <person name="Castelle C.J."/>
            <person name="Probst A.J."/>
            <person name="Thomas B.C."/>
            <person name="Singh A."/>
            <person name="Wilkins M.J."/>
            <person name="Karaoz U."/>
            <person name="Brodie E.L."/>
            <person name="Williams K.H."/>
            <person name="Hubbard S.S."/>
            <person name="Banfield J.F."/>
        </authorList>
    </citation>
    <scope>NUCLEOTIDE SEQUENCE [LARGE SCALE GENOMIC DNA]</scope>
</reference>
<dbReference type="EMBL" id="MHQO01000013">
    <property type="protein sequence ID" value="OHA07250.1"/>
    <property type="molecule type" value="Genomic_DNA"/>
</dbReference>
<protein>
    <submittedName>
        <fullName evidence="2">Uncharacterized protein</fullName>
    </submittedName>
</protein>
<gene>
    <name evidence="2" type="ORF">A2934_03055</name>
</gene>
<accession>A0A1G2L6R1</accession>